<organism evidence="1 2">
    <name type="scientific">Umezawaea endophytica</name>
    <dbReference type="NCBI Taxonomy" id="1654476"/>
    <lineage>
        <taxon>Bacteria</taxon>
        <taxon>Bacillati</taxon>
        <taxon>Actinomycetota</taxon>
        <taxon>Actinomycetes</taxon>
        <taxon>Pseudonocardiales</taxon>
        <taxon>Pseudonocardiaceae</taxon>
        <taxon>Umezawaea</taxon>
    </lineage>
</organism>
<dbReference type="Gene3D" id="3.40.50.150">
    <property type="entry name" value="Vaccinia Virus protein VP39"/>
    <property type="match status" value="1"/>
</dbReference>
<evidence type="ECO:0000313" key="1">
    <source>
        <dbReference type="EMBL" id="MCS7475949.1"/>
    </source>
</evidence>
<sequence>MDRLETIVGSMASNATEPSVQLAQTAFRVELVDGWGIRPGESVLEIGCGQGDMTAVLADAVGPAGRVVGLDIADPSYGAPITVGDSAAFLMASPLGGRVDMRFEVDVLDAAVTFADGEFDHVVLSHCAWYFDSVDQVERVLRRVRPWARRLCFAEWDLRPTSVDQVPHLLAVLVQGQVEAAGVRGDGNVRTPFSRESLLRGLECSGWAVLSERALHGAALQDADWEIEACLRLVESTSARLPDLARAFVDSQVDVLGALAREKGNEPLPSYALIAGPG</sequence>
<keyword evidence="1" id="KW-0808">Transferase</keyword>
<name>A0A9X2ZY08_9PSEU</name>
<keyword evidence="1" id="KW-0489">Methyltransferase</keyword>
<reference evidence="1" key="1">
    <citation type="submission" date="2022-08" db="EMBL/GenBank/DDBJ databases">
        <authorList>
            <person name="Tistechok S."/>
            <person name="Samborskyy M."/>
            <person name="Roman I."/>
        </authorList>
    </citation>
    <scope>NUCLEOTIDE SEQUENCE</scope>
    <source>
        <strain evidence="1">DSM 103496</strain>
    </source>
</reference>
<dbReference type="GO" id="GO:0008168">
    <property type="term" value="F:methyltransferase activity"/>
    <property type="evidence" value="ECO:0007669"/>
    <property type="project" value="UniProtKB-KW"/>
</dbReference>
<dbReference type="Proteomes" id="UP001141259">
    <property type="component" value="Unassembled WGS sequence"/>
</dbReference>
<keyword evidence="2" id="KW-1185">Reference proteome</keyword>
<dbReference type="Pfam" id="PF01135">
    <property type="entry name" value="PCMT"/>
    <property type="match status" value="1"/>
</dbReference>
<proteinExistence type="predicted"/>
<evidence type="ECO:0000313" key="2">
    <source>
        <dbReference type="Proteomes" id="UP001141259"/>
    </source>
</evidence>
<protein>
    <submittedName>
        <fullName evidence="1">Methyltransferase domain-containing protein</fullName>
    </submittedName>
</protein>
<dbReference type="InterPro" id="IPR029063">
    <property type="entry name" value="SAM-dependent_MTases_sf"/>
</dbReference>
<gene>
    <name evidence="1" type="ORF">NZH93_03710</name>
</gene>
<accession>A0A9X2ZY08</accession>
<dbReference type="EMBL" id="JANYMP010000002">
    <property type="protein sequence ID" value="MCS7475949.1"/>
    <property type="molecule type" value="Genomic_DNA"/>
</dbReference>
<comment type="caution">
    <text evidence="1">The sequence shown here is derived from an EMBL/GenBank/DDBJ whole genome shotgun (WGS) entry which is preliminary data.</text>
</comment>
<dbReference type="SUPFAM" id="SSF53335">
    <property type="entry name" value="S-adenosyl-L-methionine-dependent methyltransferases"/>
    <property type="match status" value="1"/>
</dbReference>
<dbReference type="AlphaFoldDB" id="A0A9X2ZY08"/>
<dbReference type="GO" id="GO:0032259">
    <property type="term" value="P:methylation"/>
    <property type="evidence" value="ECO:0007669"/>
    <property type="project" value="UniProtKB-KW"/>
</dbReference>
<dbReference type="RefSeq" id="WP_259621473.1">
    <property type="nucleotide sequence ID" value="NZ_JANYMP010000002.1"/>
</dbReference>
<dbReference type="CDD" id="cd02440">
    <property type="entry name" value="AdoMet_MTases"/>
    <property type="match status" value="1"/>
</dbReference>